<dbReference type="EMBL" id="WPHG01000004">
    <property type="protein sequence ID" value="MVA98847.1"/>
    <property type="molecule type" value="Genomic_DNA"/>
</dbReference>
<accession>A0A844QI24</accession>
<evidence type="ECO:0000313" key="1">
    <source>
        <dbReference type="EMBL" id="MVA98847.1"/>
    </source>
</evidence>
<dbReference type="AlphaFoldDB" id="A0A844QI24"/>
<reference evidence="1 2" key="1">
    <citation type="submission" date="2019-12" db="EMBL/GenBank/DDBJ databases">
        <title>Nitratireductor arenosus sp. nov., Isolated from sea sand, Jeju island, South Korea.</title>
        <authorList>
            <person name="Kim W."/>
        </authorList>
    </citation>
    <scope>NUCLEOTIDE SEQUENCE [LARGE SCALE GENOMIC DNA]</scope>
    <source>
        <strain evidence="1 2">CAU 1489</strain>
    </source>
</reference>
<comment type="caution">
    <text evidence="1">The sequence shown here is derived from an EMBL/GenBank/DDBJ whole genome shotgun (WGS) entry which is preliminary data.</text>
</comment>
<sequence>MVKGLRSLERKLTRTIPDRVRRAVRAAMEKSADEIVAMAKGLVPVDSGDLKASIGWTWGKAPKGSVTLAKSSSVGGESITIFAGNSEAFYARWVEFGTVKLLPSPFFFVSYRANKRRAKGRINRAIKKGLKEGAK</sequence>
<evidence type="ECO:0000313" key="2">
    <source>
        <dbReference type="Proteomes" id="UP000463224"/>
    </source>
</evidence>
<protein>
    <submittedName>
        <fullName evidence="1">HK97 gp10 family phage protein</fullName>
    </submittedName>
</protein>
<name>A0A844QI24_9HYPH</name>
<dbReference type="Proteomes" id="UP000463224">
    <property type="component" value="Unassembled WGS sequence"/>
</dbReference>
<dbReference type="RefSeq" id="WP_156713827.1">
    <property type="nucleotide sequence ID" value="NZ_WPHG01000004.1"/>
</dbReference>
<organism evidence="1 2">
    <name type="scientific">Nitratireductor arenosus</name>
    <dbReference type="NCBI Taxonomy" id="2682096"/>
    <lineage>
        <taxon>Bacteria</taxon>
        <taxon>Pseudomonadati</taxon>
        <taxon>Pseudomonadota</taxon>
        <taxon>Alphaproteobacteria</taxon>
        <taxon>Hyphomicrobiales</taxon>
        <taxon>Phyllobacteriaceae</taxon>
        <taxon>Nitratireductor</taxon>
    </lineage>
</organism>
<dbReference type="InterPro" id="IPR010064">
    <property type="entry name" value="HK97-gp10_tail"/>
</dbReference>
<keyword evidence="2" id="KW-1185">Reference proteome</keyword>
<gene>
    <name evidence="1" type="ORF">GN330_16490</name>
</gene>
<dbReference type="Pfam" id="PF04883">
    <property type="entry name" value="HK97-gp10_like"/>
    <property type="match status" value="1"/>
</dbReference>
<dbReference type="NCBIfam" id="TIGR01725">
    <property type="entry name" value="phge_HK97_gp10"/>
    <property type="match status" value="1"/>
</dbReference>
<proteinExistence type="predicted"/>